<keyword evidence="2" id="KW-1185">Reference proteome</keyword>
<organism evidence="1 2">
    <name type="scientific">Trifolium medium</name>
    <dbReference type="NCBI Taxonomy" id="97028"/>
    <lineage>
        <taxon>Eukaryota</taxon>
        <taxon>Viridiplantae</taxon>
        <taxon>Streptophyta</taxon>
        <taxon>Embryophyta</taxon>
        <taxon>Tracheophyta</taxon>
        <taxon>Spermatophyta</taxon>
        <taxon>Magnoliopsida</taxon>
        <taxon>eudicotyledons</taxon>
        <taxon>Gunneridae</taxon>
        <taxon>Pentapetalae</taxon>
        <taxon>rosids</taxon>
        <taxon>fabids</taxon>
        <taxon>Fabales</taxon>
        <taxon>Fabaceae</taxon>
        <taxon>Papilionoideae</taxon>
        <taxon>50 kb inversion clade</taxon>
        <taxon>NPAAA clade</taxon>
        <taxon>Hologalegina</taxon>
        <taxon>IRL clade</taxon>
        <taxon>Trifolieae</taxon>
        <taxon>Trifolium</taxon>
    </lineage>
</organism>
<proteinExistence type="predicted"/>
<accession>A0A392VJK4</accession>
<feature type="non-terminal residue" evidence="1">
    <location>
        <position position="29"/>
    </location>
</feature>
<name>A0A392VJK4_9FABA</name>
<reference evidence="1 2" key="1">
    <citation type="journal article" date="2018" name="Front. Plant Sci.">
        <title>Red Clover (Trifolium pratense) and Zigzag Clover (T. medium) - A Picture of Genomic Similarities and Differences.</title>
        <authorList>
            <person name="Dluhosova J."/>
            <person name="Istvanek J."/>
            <person name="Nedelnik J."/>
            <person name="Repkova J."/>
        </authorList>
    </citation>
    <scope>NUCLEOTIDE SEQUENCE [LARGE SCALE GENOMIC DNA]</scope>
    <source>
        <strain evidence="2">cv. 10/8</strain>
        <tissue evidence="1">Leaf</tissue>
    </source>
</reference>
<evidence type="ECO:0000313" key="2">
    <source>
        <dbReference type="Proteomes" id="UP000265520"/>
    </source>
</evidence>
<comment type="caution">
    <text evidence="1">The sequence shown here is derived from an EMBL/GenBank/DDBJ whole genome shotgun (WGS) entry which is preliminary data.</text>
</comment>
<protein>
    <submittedName>
        <fullName evidence="1">Uncharacterized protein</fullName>
    </submittedName>
</protein>
<dbReference type="Proteomes" id="UP000265520">
    <property type="component" value="Unassembled WGS sequence"/>
</dbReference>
<sequence>MPRVAPDWSEKCWMFRLVARCAGRYGAAR</sequence>
<dbReference type="AlphaFoldDB" id="A0A392VJK4"/>
<dbReference type="EMBL" id="LXQA011158857">
    <property type="protein sequence ID" value="MCI87151.1"/>
    <property type="molecule type" value="Genomic_DNA"/>
</dbReference>
<evidence type="ECO:0000313" key="1">
    <source>
        <dbReference type="EMBL" id="MCI87151.1"/>
    </source>
</evidence>